<accession>A0ABS2MRR7</accession>
<gene>
    <name evidence="3" type="ORF">JOC49_001664</name>
</gene>
<dbReference type="Proteomes" id="UP000767854">
    <property type="component" value="Unassembled WGS sequence"/>
</dbReference>
<comment type="caution">
    <text evidence="3">The sequence shown here is derived from an EMBL/GenBank/DDBJ whole genome shotgun (WGS) entry which is preliminary data.</text>
</comment>
<keyword evidence="3" id="KW-0238">DNA-binding</keyword>
<dbReference type="SUPFAM" id="SSF88659">
    <property type="entry name" value="Sigma3 and sigma4 domains of RNA polymerase sigma factors"/>
    <property type="match status" value="1"/>
</dbReference>
<dbReference type="HAMAP" id="MF_00674">
    <property type="entry name" value="UPF0251"/>
    <property type="match status" value="1"/>
</dbReference>
<dbReference type="PANTHER" id="PTHR37478">
    <property type="match status" value="1"/>
</dbReference>
<dbReference type="PANTHER" id="PTHR37478:SF2">
    <property type="entry name" value="UPF0251 PROTEIN TK0562"/>
    <property type="match status" value="1"/>
</dbReference>
<dbReference type="InterPro" id="IPR013324">
    <property type="entry name" value="RNA_pol_sigma_r3/r4-like"/>
</dbReference>
<dbReference type="InterPro" id="IPR002852">
    <property type="entry name" value="UPF0251"/>
</dbReference>
<comment type="similarity">
    <text evidence="1 2">Belongs to the UPF0251 family.</text>
</comment>
<protein>
    <recommendedName>
        <fullName evidence="2">UPF0251 protein JOC49_001664</fullName>
    </recommendedName>
</protein>
<dbReference type="EMBL" id="JAFBDT010000012">
    <property type="protein sequence ID" value="MBM7562121.1"/>
    <property type="molecule type" value="Genomic_DNA"/>
</dbReference>
<name>A0ABS2MRR7_9FIRM</name>
<reference evidence="3 4" key="1">
    <citation type="submission" date="2021-01" db="EMBL/GenBank/DDBJ databases">
        <title>Genomic Encyclopedia of Type Strains, Phase IV (KMG-IV): sequencing the most valuable type-strain genomes for metagenomic binning, comparative biology and taxonomic classification.</title>
        <authorList>
            <person name="Goeker M."/>
        </authorList>
    </citation>
    <scope>NUCLEOTIDE SEQUENCE [LARGE SCALE GENOMIC DNA]</scope>
    <source>
        <strain evidence="3 4">DSM 24436</strain>
    </source>
</reference>
<dbReference type="GO" id="GO:0003677">
    <property type="term" value="F:DNA binding"/>
    <property type="evidence" value="ECO:0007669"/>
    <property type="project" value="UniProtKB-KW"/>
</dbReference>
<keyword evidence="4" id="KW-1185">Reference proteome</keyword>
<proteinExistence type="inferred from homology"/>
<evidence type="ECO:0000256" key="1">
    <source>
        <dbReference type="ARBA" id="ARBA00009350"/>
    </source>
</evidence>
<dbReference type="Pfam" id="PF02001">
    <property type="entry name" value="DUF134"/>
    <property type="match status" value="1"/>
</dbReference>
<evidence type="ECO:0000256" key="2">
    <source>
        <dbReference type="HAMAP-Rule" id="MF_00674"/>
    </source>
</evidence>
<evidence type="ECO:0000313" key="4">
    <source>
        <dbReference type="Proteomes" id="UP000767854"/>
    </source>
</evidence>
<organism evidence="3 4">
    <name type="scientific">Fusibacter tunisiensis</name>
    <dbReference type="NCBI Taxonomy" id="1008308"/>
    <lineage>
        <taxon>Bacteria</taxon>
        <taxon>Bacillati</taxon>
        <taxon>Bacillota</taxon>
        <taxon>Clostridia</taxon>
        <taxon>Eubacteriales</taxon>
        <taxon>Eubacteriales Family XII. Incertae Sedis</taxon>
        <taxon>Fusibacter</taxon>
    </lineage>
</organism>
<evidence type="ECO:0000313" key="3">
    <source>
        <dbReference type="EMBL" id="MBM7562121.1"/>
    </source>
</evidence>
<sequence length="121" mass="13988">MPRPVKHRRVCELPDVNLFGALNRPVHMEDAIVMSIEEFETIRLMDHEGLMQEECATRMNVARTTVQRIYVDARKKVADALVHGRVLKIEGGNYELCDPDTCNTGCGRCRRRRHQRRGDVE</sequence>
<dbReference type="RefSeq" id="WP_204664233.1">
    <property type="nucleotide sequence ID" value="NZ_JAFBDT010000012.1"/>
</dbReference>